<feature type="transmembrane region" description="Helical" evidence="16">
    <location>
        <begin position="777"/>
        <end position="798"/>
    </location>
</feature>
<evidence type="ECO:0000256" key="9">
    <source>
        <dbReference type="ARBA" id="ARBA00022801"/>
    </source>
</evidence>
<reference evidence="19" key="1">
    <citation type="submission" date="2021-12" db="EMBL/GenBank/DDBJ databases">
        <authorList>
            <person name="Martin H S."/>
        </authorList>
    </citation>
    <scope>NUCLEOTIDE SEQUENCE</scope>
</reference>
<protein>
    <recommendedName>
        <fullName evidence="14">Zinc carboxypeptidase A 1</fullName>
    </recommendedName>
</protein>
<keyword evidence="11" id="KW-0482">Metalloprotease</keyword>
<evidence type="ECO:0000313" key="19">
    <source>
        <dbReference type="EMBL" id="CAH0728592.1"/>
    </source>
</evidence>
<comment type="cofactor">
    <cofactor evidence="1">
        <name>Zn(2+)</name>
        <dbReference type="ChEBI" id="CHEBI:29105"/>
    </cofactor>
</comment>
<organism evidence="19 20">
    <name type="scientific">Brenthis ino</name>
    <name type="common">lesser marbled fritillary</name>
    <dbReference type="NCBI Taxonomy" id="405034"/>
    <lineage>
        <taxon>Eukaryota</taxon>
        <taxon>Metazoa</taxon>
        <taxon>Ecdysozoa</taxon>
        <taxon>Arthropoda</taxon>
        <taxon>Hexapoda</taxon>
        <taxon>Insecta</taxon>
        <taxon>Pterygota</taxon>
        <taxon>Neoptera</taxon>
        <taxon>Endopterygota</taxon>
        <taxon>Lepidoptera</taxon>
        <taxon>Glossata</taxon>
        <taxon>Ditrysia</taxon>
        <taxon>Papilionoidea</taxon>
        <taxon>Nymphalidae</taxon>
        <taxon>Heliconiinae</taxon>
        <taxon>Argynnini</taxon>
        <taxon>Brenthis</taxon>
    </lineage>
</organism>
<dbReference type="PROSITE" id="PS52035">
    <property type="entry name" value="PEPTIDASE_M14"/>
    <property type="match status" value="2"/>
</dbReference>
<feature type="active site" description="Proton donor/acceptor" evidence="15">
    <location>
        <position position="734"/>
    </location>
</feature>
<name>A0A8J9W7Y5_9NEOP</name>
<evidence type="ECO:0000256" key="14">
    <source>
        <dbReference type="ARBA" id="ARBA00069039"/>
    </source>
</evidence>
<dbReference type="Proteomes" id="UP000838878">
    <property type="component" value="Chromosome 7"/>
</dbReference>
<dbReference type="PANTHER" id="PTHR11705:SF153">
    <property type="entry name" value="ZINC CARBOXYPEPTIDASE A 1-LIKE PROTEIN"/>
    <property type="match status" value="1"/>
</dbReference>
<keyword evidence="16" id="KW-0472">Membrane</keyword>
<keyword evidence="7" id="KW-0479">Metal-binding</keyword>
<dbReference type="GO" id="GO:0008270">
    <property type="term" value="F:zinc ion binding"/>
    <property type="evidence" value="ECO:0007669"/>
    <property type="project" value="InterPro"/>
</dbReference>
<keyword evidence="10" id="KW-0862">Zinc</keyword>
<keyword evidence="16" id="KW-1133">Transmembrane helix</keyword>
<accession>A0A8J9W7Y5</accession>
<dbReference type="FunFam" id="3.40.630.10:FF:000084">
    <property type="entry name" value="Carboxypeptidase B2"/>
    <property type="match status" value="1"/>
</dbReference>
<keyword evidence="5" id="KW-0121">Carboxypeptidase</keyword>
<evidence type="ECO:0000256" key="11">
    <source>
        <dbReference type="ARBA" id="ARBA00023049"/>
    </source>
</evidence>
<dbReference type="InterPro" id="IPR036990">
    <property type="entry name" value="M14A-like_propep"/>
</dbReference>
<dbReference type="OrthoDB" id="3626597at2759"/>
<dbReference type="EMBL" id="OV170227">
    <property type="protein sequence ID" value="CAH0728592.1"/>
    <property type="molecule type" value="Genomic_DNA"/>
</dbReference>
<comment type="caution">
    <text evidence="15">Lacks conserved residue(s) required for the propagation of feature annotation.</text>
</comment>
<evidence type="ECO:0000256" key="1">
    <source>
        <dbReference type="ARBA" id="ARBA00001947"/>
    </source>
</evidence>
<dbReference type="GO" id="GO:0006508">
    <property type="term" value="P:proteolysis"/>
    <property type="evidence" value="ECO:0007669"/>
    <property type="project" value="UniProtKB-KW"/>
</dbReference>
<dbReference type="InterPro" id="IPR003146">
    <property type="entry name" value="M14A_act_pep"/>
</dbReference>
<feature type="domain" description="Peptidase M14" evidence="18">
    <location>
        <begin position="485"/>
        <end position="768"/>
    </location>
</feature>
<dbReference type="PRINTS" id="PR00765">
    <property type="entry name" value="CRBOXYPTASEA"/>
</dbReference>
<dbReference type="PROSITE" id="PS00133">
    <property type="entry name" value="CARBOXYPEPT_ZN_2"/>
    <property type="match status" value="2"/>
</dbReference>
<evidence type="ECO:0000256" key="10">
    <source>
        <dbReference type="ARBA" id="ARBA00022833"/>
    </source>
</evidence>
<dbReference type="SUPFAM" id="SSF54897">
    <property type="entry name" value="Protease propeptides/inhibitors"/>
    <property type="match status" value="2"/>
</dbReference>
<evidence type="ECO:0000256" key="3">
    <source>
        <dbReference type="ARBA" id="ARBA00005988"/>
    </source>
</evidence>
<evidence type="ECO:0000256" key="13">
    <source>
        <dbReference type="ARBA" id="ARBA00057299"/>
    </source>
</evidence>
<comment type="function">
    <text evidence="13">Involved in the digestion of the blood meal.</text>
</comment>
<sequence length="799" mass="90731">MDSKTNLILLTIVICIVATVAQRKTYEGYSVYKLTPRSENDLIVLKNLQKSGVGEFWEDQFYINYEIRFMVPGQNKDKFYEIINKAGIEAKVAIKDMQSAIDAQLNPIKRSAETSFLSMNWNQYHSLEEIYDWLDEVERNYSNVVTVVNMGQSVENRTIKGIKINYRPNSDGNNTNKVIGMLQGTLHAREWITASVVTWIIKEFLTSTNTEIRSMAENIEWHLFPVVNPDGYVYTFSTNRMWRKNRSRYNFTSCAESGVSDDMSNGVDLNRNFDFAWMQIGATDDPCSNLFAGPAPSSEPETRAISQYVLNLNNQGRFLYFIDFHSYTQLVVIPYSHVNRTGEMPSNFDDMYQIATNGAEKLKERFGTTYRVGVSADILSSKAYVSYENYKVYKVVPETAKQVQILTDLRKEPHYNFWTDIINIGEDVKIMVSPSQDEELAKYLRSVEMDPVLAISNVQDLIRAQMKPANGISRSNQLGSMNWNQYFTLAQIYAWLDELQNLYPSTVRTVIAGRSNEGRDIKGVIIDFKNGTRGSNPLIGMIEGGIHAREWISPATVTGIIKEFLTSDDADVRHLAETFVWHIFPVINPDGYVYTFSDNRMWRKNRNTAHNTNCSLSNDRSNGIDLNRNFNYLWMTIGASLDACTETFAGPHPASEPETIAISNYVLGLKNSGNLLYYFAFHSYSQMTLIPYSHLSGDRVLEVPNYGDLVNAVSGSSFDWVKGVADVPIVYLFELRDVGDYGFLLPPEEIIPNNEEIMACLVEMDKTAMKLRYYQSAGSMGLASMASLIMGVFCLMIVQ</sequence>
<evidence type="ECO:0000256" key="12">
    <source>
        <dbReference type="ARBA" id="ARBA00023157"/>
    </source>
</evidence>
<evidence type="ECO:0000256" key="6">
    <source>
        <dbReference type="ARBA" id="ARBA00022670"/>
    </source>
</evidence>
<dbReference type="FunFam" id="3.30.70.340:FF:000002">
    <property type="entry name" value="Carboxypeptidase A"/>
    <property type="match status" value="1"/>
</dbReference>
<keyword evidence="16" id="KW-0812">Transmembrane</keyword>
<dbReference type="InterPro" id="IPR000834">
    <property type="entry name" value="Peptidase_M14"/>
</dbReference>
<evidence type="ECO:0000256" key="2">
    <source>
        <dbReference type="ARBA" id="ARBA00004613"/>
    </source>
</evidence>
<keyword evidence="12" id="KW-1015">Disulfide bond</keyword>
<dbReference type="SMART" id="SM00631">
    <property type="entry name" value="Zn_pept"/>
    <property type="match status" value="2"/>
</dbReference>
<evidence type="ECO:0000256" key="5">
    <source>
        <dbReference type="ARBA" id="ARBA00022645"/>
    </source>
</evidence>
<feature type="chain" id="PRO_5035430529" description="Zinc carboxypeptidase A 1" evidence="17">
    <location>
        <begin position="22"/>
        <end position="799"/>
    </location>
</feature>
<evidence type="ECO:0000256" key="16">
    <source>
        <dbReference type="SAM" id="Phobius"/>
    </source>
</evidence>
<evidence type="ECO:0000313" key="20">
    <source>
        <dbReference type="Proteomes" id="UP000838878"/>
    </source>
</evidence>
<feature type="signal peptide" evidence="17">
    <location>
        <begin position="1"/>
        <end position="21"/>
    </location>
</feature>
<evidence type="ECO:0000256" key="8">
    <source>
        <dbReference type="ARBA" id="ARBA00022729"/>
    </source>
</evidence>
<evidence type="ECO:0000256" key="17">
    <source>
        <dbReference type="SAM" id="SignalP"/>
    </source>
</evidence>
<dbReference type="Pfam" id="PF02244">
    <property type="entry name" value="Propep_M14"/>
    <property type="match status" value="2"/>
</dbReference>
<keyword evidence="9" id="KW-0378">Hydrolase</keyword>
<dbReference type="PANTHER" id="PTHR11705">
    <property type="entry name" value="PROTEASE FAMILY M14 CARBOXYPEPTIDASE A,B"/>
    <property type="match status" value="1"/>
</dbReference>
<comment type="subcellular location">
    <subcellularLocation>
        <location evidence="2">Secreted</location>
    </subcellularLocation>
</comment>
<dbReference type="SUPFAM" id="SSF53187">
    <property type="entry name" value="Zn-dependent exopeptidases"/>
    <property type="match status" value="2"/>
</dbReference>
<feature type="non-terminal residue" evidence="19">
    <location>
        <position position="799"/>
    </location>
</feature>
<keyword evidence="20" id="KW-1185">Reference proteome</keyword>
<keyword evidence="8 17" id="KW-0732">Signal</keyword>
<evidence type="ECO:0000256" key="7">
    <source>
        <dbReference type="ARBA" id="ARBA00022723"/>
    </source>
</evidence>
<comment type="similarity">
    <text evidence="3 15">Belongs to the peptidase M14 family.</text>
</comment>
<dbReference type="InterPro" id="IPR057247">
    <property type="entry name" value="CARBOXYPEPT_ZN_2"/>
</dbReference>
<dbReference type="Gene3D" id="3.30.70.340">
    <property type="entry name" value="Metallocarboxypeptidase-like"/>
    <property type="match status" value="1"/>
</dbReference>
<keyword evidence="4" id="KW-0964">Secreted</keyword>
<gene>
    <name evidence="19" type="ORF">BINO364_LOCUS13794</name>
</gene>
<evidence type="ECO:0000256" key="4">
    <source>
        <dbReference type="ARBA" id="ARBA00022525"/>
    </source>
</evidence>
<dbReference type="Gene3D" id="3.40.630.10">
    <property type="entry name" value="Zn peptidases"/>
    <property type="match status" value="2"/>
</dbReference>
<keyword evidence="6" id="KW-0645">Protease</keyword>
<evidence type="ECO:0000259" key="18">
    <source>
        <dbReference type="PROSITE" id="PS52035"/>
    </source>
</evidence>
<dbReference type="Pfam" id="PF00246">
    <property type="entry name" value="Peptidase_M14"/>
    <property type="match status" value="3"/>
</dbReference>
<dbReference type="GO" id="GO:0004181">
    <property type="term" value="F:metallocarboxypeptidase activity"/>
    <property type="evidence" value="ECO:0007669"/>
    <property type="project" value="InterPro"/>
</dbReference>
<dbReference type="FunFam" id="3.40.630.10:FF:000040">
    <property type="entry name" value="zinc carboxypeptidase"/>
    <property type="match status" value="1"/>
</dbReference>
<feature type="domain" description="Peptidase M14" evidence="18">
    <location>
        <begin position="123"/>
        <end position="410"/>
    </location>
</feature>
<evidence type="ECO:0000256" key="15">
    <source>
        <dbReference type="PROSITE-ProRule" id="PRU01379"/>
    </source>
</evidence>
<dbReference type="AlphaFoldDB" id="A0A8J9W7Y5"/>
<proteinExistence type="inferred from homology"/>
<dbReference type="GO" id="GO:0005615">
    <property type="term" value="C:extracellular space"/>
    <property type="evidence" value="ECO:0007669"/>
    <property type="project" value="TreeGrafter"/>
</dbReference>